<proteinExistence type="predicted"/>
<evidence type="ECO:0000313" key="5">
    <source>
        <dbReference type="Proteomes" id="UP000095552"/>
    </source>
</evidence>
<comment type="caution">
    <text evidence="4">The sequence shown here is derived from an EMBL/GenBank/DDBJ whole genome shotgun (WGS) entry which is preliminary data.</text>
</comment>
<organism evidence="4 5">
    <name type="scientific">Roseivirga misakiensis</name>
    <dbReference type="NCBI Taxonomy" id="1563681"/>
    <lineage>
        <taxon>Bacteria</taxon>
        <taxon>Pseudomonadati</taxon>
        <taxon>Bacteroidota</taxon>
        <taxon>Cytophagia</taxon>
        <taxon>Cytophagales</taxon>
        <taxon>Roseivirgaceae</taxon>
        <taxon>Roseivirga</taxon>
    </lineage>
</organism>
<protein>
    <submittedName>
        <fullName evidence="4">DNA-binding response regulator</fullName>
    </submittedName>
</protein>
<name>A0A1E5SYC9_9BACT</name>
<dbReference type="SMART" id="SM00850">
    <property type="entry name" value="LytTR"/>
    <property type="match status" value="1"/>
</dbReference>
<dbReference type="Pfam" id="PF00072">
    <property type="entry name" value="Response_reg"/>
    <property type="match status" value="1"/>
</dbReference>
<evidence type="ECO:0000259" key="2">
    <source>
        <dbReference type="PROSITE" id="PS50110"/>
    </source>
</evidence>
<evidence type="ECO:0000259" key="3">
    <source>
        <dbReference type="PROSITE" id="PS50930"/>
    </source>
</evidence>
<dbReference type="SMART" id="SM00448">
    <property type="entry name" value="REC"/>
    <property type="match status" value="1"/>
</dbReference>
<accession>A0A1E5SYC9</accession>
<dbReference type="InterPro" id="IPR001789">
    <property type="entry name" value="Sig_transdc_resp-reg_receiver"/>
</dbReference>
<reference evidence="4 5" key="1">
    <citation type="submission" date="2016-08" db="EMBL/GenBank/DDBJ databases">
        <title>Draft genome of Fabibacter sp. strain SK-8.</title>
        <authorList>
            <person name="Wong S.-K."/>
            <person name="Hamasaki K."/>
            <person name="Yoshizawa S."/>
        </authorList>
    </citation>
    <scope>NUCLEOTIDE SEQUENCE [LARGE SCALE GENOMIC DNA]</scope>
    <source>
        <strain evidence="4 5">SK-8</strain>
    </source>
</reference>
<dbReference type="RefSeq" id="WP_069835552.1">
    <property type="nucleotide sequence ID" value="NZ_MDGQ01000005.1"/>
</dbReference>
<dbReference type="PANTHER" id="PTHR37299:SF1">
    <property type="entry name" value="STAGE 0 SPORULATION PROTEIN A HOMOLOG"/>
    <property type="match status" value="1"/>
</dbReference>
<evidence type="ECO:0000256" key="1">
    <source>
        <dbReference type="PROSITE-ProRule" id="PRU00169"/>
    </source>
</evidence>
<feature type="domain" description="Response regulatory" evidence="2">
    <location>
        <begin position="3"/>
        <end position="114"/>
    </location>
</feature>
<dbReference type="Proteomes" id="UP000095552">
    <property type="component" value="Unassembled WGS sequence"/>
</dbReference>
<keyword evidence="4" id="KW-0238">DNA-binding</keyword>
<keyword evidence="1" id="KW-0597">Phosphoprotein</keyword>
<dbReference type="InterPro" id="IPR046947">
    <property type="entry name" value="LytR-like"/>
</dbReference>
<dbReference type="InterPro" id="IPR007492">
    <property type="entry name" value="LytTR_DNA-bd_dom"/>
</dbReference>
<dbReference type="AlphaFoldDB" id="A0A1E5SYC9"/>
<dbReference type="GO" id="GO:0000156">
    <property type="term" value="F:phosphorelay response regulator activity"/>
    <property type="evidence" value="ECO:0007669"/>
    <property type="project" value="InterPro"/>
</dbReference>
<dbReference type="GO" id="GO:0003677">
    <property type="term" value="F:DNA binding"/>
    <property type="evidence" value="ECO:0007669"/>
    <property type="project" value="UniProtKB-KW"/>
</dbReference>
<dbReference type="EMBL" id="MDGQ01000005">
    <property type="protein sequence ID" value="OEK04047.1"/>
    <property type="molecule type" value="Genomic_DNA"/>
</dbReference>
<dbReference type="Gene3D" id="2.40.50.1020">
    <property type="entry name" value="LytTr DNA-binding domain"/>
    <property type="match status" value="1"/>
</dbReference>
<sequence>MKKVIVVDDEDPARSLVKEYLEDYEDLVLLDECNNGVDAVKSINNFKPDLVFLDIQMPGLTGFEVLQKLDHMPQIIFATAYDEYAFQAFQVHALDYLLKPYTRERFAEAIQLVDQRSENYLTQIHSLVSSLNEQETYLTNLLVSVRQKLINIPAAEIIRIEANGDYAKLVTSTGSHLSNYGISALESKLNPQHFTRVHRSAIINVSYIKEVYKYPSVYEVVMTNDDVVKVSRSYLENIRKFIV</sequence>
<feature type="modified residue" description="4-aspartylphosphate" evidence="1">
    <location>
        <position position="54"/>
    </location>
</feature>
<dbReference type="PROSITE" id="PS50110">
    <property type="entry name" value="RESPONSE_REGULATORY"/>
    <property type="match status" value="1"/>
</dbReference>
<keyword evidence="5" id="KW-1185">Reference proteome</keyword>
<dbReference type="InterPro" id="IPR011006">
    <property type="entry name" value="CheY-like_superfamily"/>
</dbReference>
<dbReference type="Pfam" id="PF04397">
    <property type="entry name" value="LytTR"/>
    <property type="match status" value="1"/>
</dbReference>
<dbReference type="PANTHER" id="PTHR37299">
    <property type="entry name" value="TRANSCRIPTIONAL REGULATOR-RELATED"/>
    <property type="match status" value="1"/>
</dbReference>
<dbReference type="SUPFAM" id="SSF52172">
    <property type="entry name" value="CheY-like"/>
    <property type="match status" value="1"/>
</dbReference>
<gene>
    <name evidence="4" type="ORF">BFP71_11170</name>
</gene>
<evidence type="ECO:0000313" key="4">
    <source>
        <dbReference type="EMBL" id="OEK04047.1"/>
    </source>
</evidence>
<dbReference type="OrthoDB" id="1646880at2"/>
<dbReference type="STRING" id="1563681.BFP71_11170"/>
<dbReference type="PROSITE" id="PS50930">
    <property type="entry name" value="HTH_LYTTR"/>
    <property type="match status" value="1"/>
</dbReference>
<dbReference type="Gene3D" id="3.40.50.2300">
    <property type="match status" value="1"/>
</dbReference>
<feature type="domain" description="HTH LytTR-type" evidence="3">
    <location>
        <begin position="141"/>
        <end position="243"/>
    </location>
</feature>